<keyword evidence="5" id="KW-0677">Repeat</keyword>
<keyword evidence="11" id="KW-1185">Reference proteome</keyword>
<dbReference type="PROSITE" id="PS51450">
    <property type="entry name" value="LRR"/>
    <property type="match status" value="1"/>
</dbReference>
<keyword evidence="6 9" id="KW-1133">Transmembrane helix</keyword>
<dbReference type="InterPro" id="IPR001611">
    <property type="entry name" value="Leu-rich_rpt"/>
</dbReference>
<organism evidence="10 11">
    <name type="scientific">Paspalum vaginatum</name>
    <name type="common">seashore paspalum</name>
    <dbReference type="NCBI Taxonomy" id="158149"/>
    <lineage>
        <taxon>Eukaryota</taxon>
        <taxon>Viridiplantae</taxon>
        <taxon>Streptophyta</taxon>
        <taxon>Embryophyta</taxon>
        <taxon>Tracheophyta</taxon>
        <taxon>Spermatophyta</taxon>
        <taxon>Magnoliopsida</taxon>
        <taxon>Liliopsida</taxon>
        <taxon>Poales</taxon>
        <taxon>Poaceae</taxon>
        <taxon>PACMAD clade</taxon>
        <taxon>Panicoideae</taxon>
        <taxon>Andropogonodae</taxon>
        <taxon>Paspaleae</taxon>
        <taxon>Paspalinae</taxon>
        <taxon>Paspalum</taxon>
    </lineage>
</organism>
<dbReference type="Gene3D" id="3.80.10.10">
    <property type="entry name" value="Ribonuclease Inhibitor"/>
    <property type="match status" value="1"/>
</dbReference>
<evidence type="ECO:0000256" key="7">
    <source>
        <dbReference type="ARBA" id="ARBA00023136"/>
    </source>
</evidence>
<keyword evidence="3 9" id="KW-0812">Transmembrane</keyword>
<gene>
    <name evidence="10" type="ORF">BS78_K241400</name>
</gene>
<dbReference type="GO" id="GO:0016020">
    <property type="term" value="C:membrane"/>
    <property type="evidence" value="ECO:0007669"/>
    <property type="project" value="UniProtKB-SubCell"/>
</dbReference>
<dbReference type="PANTHER" id="PTHR48063:SF108">
    <property type="entry name" value="LEUCINE-RICH REPEAT-CONTAINING N-TERMINAL PLANT-TYPE DOMAIN-CONTAINING PROTEIN"/>
    <property type="match status" value="1"/>
</dbReference>
<dbReference type="PANTHER" id="PTHR48063">
    <property type="entry name" value="LRR RECEPTOR-LIKE KINASE"/>
    <property type="match status" value="1"/>
</dbReference>
<proteinExistence type="predicted"/>
<evidence type="ECO:0000256" key="8">
    <source>
        <dbReference type="ARBA" id="ARBA00023180"/>
    </source>
</evidence>
<name>A0A9W7XB68_9POAL</name>
<comment type="subcellular location">
    <subcellularLocation>
        <location evidence="1">Membrane</location>
        <topology evidence="1">Single-pass type I membrane protein</topology>
    </subcellularLocation>
</comment>
<keyword evidence="4" id="KW-0732">Signal</keyword>
<dbReference type="AlphaFoldDB" id="A0A9W7XB68"/>
<evidence type="ECO:0000256" key="6">
    <source>
        <dbReference type="ARBA" id="ARBA00022989"/>
    </source>
</evidence>
<dbReference type="SUPFAM" id="SSF52058">
    <property type="entry name" value="L domain-like"/>
    <property type="match status" value="1"/>
</dbReference>
<feature type="transmembrane region" description="Helical" evidence="9">
    <location>
        <begin position="238"/>
        <end position="261"/>
    </location>
</feature>
<dbReference type="InterPro" id="IPR046956">
    <property type="entry name" value="RLP23-like"/>
</dbReference>
<evidence type="ECO:0000256" key="4">
    <source>
        <dbReference type="ARBA" id="ARBA00022729"/>
    </source>
</evidence>
<dbReference type="Proteomes" id="UP001164776">
    <property type="component" value="Unassembled WGS sequence"/>
</dbReference>
<dbReference type="Pfam" id="PF00560">
    <property type="entry name" value="LRR_1"/>
    <property type="match status" value="2"/>
</dbReference>
<evidence type="ECO:0000313" key="11">
    <source>
        <dbReference type="Proteomes" id="UP001164776"/>
    </source>
</evidence>
<evidence type="ECO:0000256" key="5">
    <source>
        <dbReference type="ARBA" id="ARBA00022737"/>
    </source>
</evidence>
<protein>
    <submittedName>
        <fullName evidence="10">Uncharacterized protein</fullName>
    </submittedName>
</protein>
<evidence type="ECO:0000256" key="1">
    <source>
        <dbReference type="ARBA" id="ARBA00004479"/>
    </source>
</evidence>
<evidence type="ECO:0000256" key="9">
    <source>
        <dbReference type="SAM" id="Phobius"/>
    </source>
</evidence>
<keyword evidence="2" id="KW-0433">Leucine-rich repeat</keyword>
<sequence length="272" mass="29974">MVISANTPSDLSCLTLASTNCANGRHTKTNRGSITFTGVIPQSITNLRDLTTTVAALDPRDNPFQEDYFSGYVSFLTGMSDDILSLVIKGQVLDYRLNAIFFMSVDISCNKSVGKILEEISSLIGLVNLNLLYNLLSGNIPYKIGNLQSLESHDLSNSQLSGEIPGCFSNLISLSYLNLSNNNLSGRIPSGHELDTLKRDDPISMCIGNRGLCGHPLPKVCPEDLPLQEEHEDDKIQMGFHLDLTVGFLVGLWVIFCGFLFKRTWRQICQPI</sequence>
<dbReference type="EMBL" id="MU629719">
    <property type="protein sequence ID" value="KAJ1255422.1"/>
    <property type="molecule type" value="Genomic_DNA"/>
</dbReference>
<dbReference type="InterPro" id="IPR032675">
    <property type="entry name" value="LRR_dom_sf"/>
</dbReference>
<dbReference type="FunFam" id="3.80.10.10:FF:000041">
    <property type="entry name" value="LRR receptor-like serine/threonine-protein kinase ERECTA"/>
    <property type="match status" value="1"/>
</dbReference>
<dbReference type="OrthoDB" id="773329at2759"/>
<evidence type="ECO:0000256" key="2">
    <source>
        <dbReference type="ARBA" id="ARBA00022614"/>
    </source>
</evidence>
<evidence type="ECO:0000313" key="10">
    <source>
        <dbReference type="EMBL" id="KAJ1255422.1"/>
    </source>
</evidence>
<accession>A0A9W7XB68</accession>
<comment type="caution">
    <text evidence="10">The sequence shown here is derived from an EMBL/GenBank/DDBJ whole genome shotgun (WGS) entry which is preliminary data.</text>
</comment>
<keyword evidence="8" id="KW-0325">Glycoprotein</keyword>
<evidence type="ECO:0000256" key="3">
    <source>
        <dbReference type="ARBA" id="ARBA00022692"/>
    </source>
</evidence>
<reference evidence="10 11" key="1">
    <citation type="submission" date="2022-10" db="EMBL/GenBank/DDBJ databases">
        <title>WGS assembly of Paspalum vaginatum 540-79.</title>
        <authorList>
            <person name="Sun G."/>
            <person name="Wase N."/>
            <person name="Shu S."/>
            <person name="Jenkins J."/>
            <person name="Zhou B."/>
            <person name="Torres-Rodriguez J."/>
            <person name="Chen C."/>
            <person name="Sandor L."/>
            <person name="Plott C."/>
            <person name="Yoshinga Y."/>
            <person name="Daum C."/>
            <person name="Qi P."/>
            <person name="Barry K."/>
            <person name="Lipzen A."/>
            <person name="Berry L."/>
            <person name="Pedersen C."/>
            <person name="Gottilla T."/>
            <person name="Foltz A."/>
            <person name="Yu H."/>
            <person name="O'Malley R."/>
            <person name="Zhang C."/>
            <person name="Devos K."/>
            <person name="Sigmon B."/>
            <person name="Yu B."/>
            <person name="Obata T."/>
            <person name="Schmutz J."/>
            <person name="Schnable J."/>
        </authorList>
    </citation>
    <scope>NUCLEOTIDE SEQUENCE [LARGE SCALE GENOMIC DNA]</scope>
    <source>
        <strain evidence="11">cv. 540-79</strain>
    </source>
</reference>
<keyword evidence="7 9" id="KW-0472">Membrane</keyword>